<dbReference type="SMART" id="SM00291">
    <property type="entry name" value="ZnF_ZZ"/>
    <property type="match status" value="1"/>
</dbReference>
<evidence type="ECO:0000256" key="4">
    <source>
        <dbReference type="ARBA" id="ARBA00022490"/>
    </source>
</evidence>
<dbReference type="CDD" id="cd02334">
    <property type="entry name" value="ZZ_dystrophin"/>
    <property type="match status" value="1"/>
</dbReference>
<evidence type="ECO:0000256" key="10">
    <source>
        <dbReference type="ARBA" id="ARBA00023203"/>
    </source>
</evidence>
<dbReference type="SUPFAM" id="SSF51045">
    <property type="entry name" value="WW domain"/>
    <property type="match status" value="1"/>
</dbReference>
<feature type="domain" description="ZZ-type" evidence="15">
    <location>
        <begin position="261"/>
        <end position="317"/>
    </location>
</feature>
<dbReference type="GO" id="GO:0042383">
    <property type="term" value="C:sarcolemma"/>
    <property type="evidence" value="ECO:0007669"/>
    <property type="project" value="UniProtKB-SubCell"/>
</dbReference>
<dbReference type="AlphaFoldDB" id="A0A2B4RND4"/>
<evidence type="ECO:0000256" key="6">
    <source>
        <dbReference type="ARBA" id="ARBA00022771"/>
    </source>
</evidence>
<dbReference type="GO" id="GO:0099536">
    <property type="term" value="P:synaptic signaling"/>
    <property type="evidence" value="ECO:0007669"/>
    <property type="project" value="TreeGrafter"/>
</dbReference>
<dbReference type="PANTHER" id="PTHR12268:SF14">
    <property type="entry name" value="DYSTROPHIN-1"/>
    <property type="match status" value="1"/>
</dbReference>
<keyword evidence="7" id="KW-0862">Zinc</keyword>
<keyword evidence="9" id="KW-0472">Membrane</keyword>
<feature type="compositionally biased region" description="Polar residues" evidence="13">
    <location>
        <begin position="557"/>
        <end position="591"/>
    </location>
</feature>
<dbReference type="GO" id="GO:0045202">
    <property type="term" value="C:synapse"/>
    <property type="evidence" value="ECO:0007669"/>
    <property type="project" value="GOC"/>
</dbReference>
<evidence type="ECO:0000256" key="3">
    <source>
        <dbReference type="ARBA" id="ARBA00022475"/>
    </source>
</evidence>
<feature type="region of interest" description="Disordered" evidence="13">
    <location>
        <begin position="736"/>
        <end position="762"/>
    </location>
</feature>
<sequence>MPGVTSKLPDGWERSETANGIPYYVNHETEKTQWDHPEMVSLLEETESFSNIKYAAYRTAMKLRAIQKKTQLYMVDLHVVRLSLSDEGINNGYVEGNLSVAKLSKIITAVFVNQNGDRNEFIDVSLASELTLNWILNVYDPERKGYVPILSLKVCLSIMCSEKIQEKYRYLFSQLCNNQGFLERKRLDLFLQEMLQIPKNIFEGGFFSGSSVEPAVRNCFERVSIPDRASAGEFIEWMIAEPQTIVWLPTLHRLAVSETVKHESKCNVCKMYPIVGFRYRCLKCFNFDMCQGCFWSGRVSKQHKIGHPTQEYCLVSTQKEDMKDFAKVMRNKVSKKKKRQKDPSKGRFIPIEMKDAAPSDGEDEDSVDFGTPGEVLPGSNVKERDDAVRPESHETREERNAIREKPSMTRPIVRDDEHGLIQHYAKSLTGEPESMSPGSAQVARDRDSQKKVELEHLIKSLENDNRALQGEIDSIYQLRRQHQREPIVPVEDPSREANLRRKRERLEAREEVLEEHNYQLQVQLHRLRILLQQDEAMQLSSPEKPSVHPSSKPYRTASPSVATIASPYTGSEPNNTMISSEVNFSGGINQPPSVPGVLPTHSSSQHSSVPQATFLTSSPSMQLNSPRYSLSLGHPYQKPQFGEFQRSLASNPFLPKTAAELGVAGRSVISREGIELSNIVDRITSTFPLDAHSDLPVDIHNDIFLAASIIGEAMQCMVTEMSRNTESEKAGLEAGRILTRENGGTDCGGKETFPGEGCPAGDSYKRFSMHSASGSD</sequence>
<dbReference type="CDD" id="cd15901">
    <property type="entry name" value="EFh_DMD_DYTN_DTN"/>
    <property type="match status" value="1"/>
</dbReference>
<dbReference type="GO" id="GO:0008270">
    <property type="term" value="F:zinc ion binding"/>
    <property type="evidence" value="ECO:0007669"/>
    <property type="project" value="UniProtKB-KW"/>
</dbReference>
<dbReference type="PROSITE" id="PS01159">
    <property type="entry name" value="WW_DOMAIN_1"/>
    <property type="match status" value="1"/>
</dbReference>
<proteinExistence type="predicted"/>
<feature type="region of interest" description="Disordered" evidence="13">
    <location>
        <begin position="330"/>
        <end position="411"/>
    </location>
</feature>
<feature type="compositionally biased region" description="Basic residues" evidence="13">
    <location>
        <begin position="330"/>
        <end position="340"/>
    </location>
</feature>
<dbReference type="EMBL" id="LSMT01000451">
    <property type="protein sequence ID" value="PFX17752.1"/>
    <property type="molecule type" value="Genomic_DNA"/>
</dbReference>
<dbReference type="GO" id="GO:0005856">
    <property type="term" value="C:cytoskeleton"/>
    <property type="evidence" value="ECO:0007669"/>
    <property type="project" value="UniProtKB-SubCell"/>
</dbReference>
<keyword evidence="17" id="KW-1185">Reference proteome</keyword>
<comment type="subcellular location">
    <subcellularLocation>
        <location evidence="2">Cell membrane</location>
        <location evidence="2">Sarcolemma</location>
        <topology evidence="2">Peripheral membrane protein</topology>
        <orientation evidence="2">Cytoplasmic side</orientation>
    </subcellularLocation>
    <subcellularLocation>
        <location evidence="1">Cytoplasm</location>
        <location evidence="1">Cytoskeleton</location>
    </subcellularLocation>
</comment>
<dbReference type="Gene3D" id="2.20.70.10">
    <property type="match status" value="1"/>
</dbReference>
<evidence type="ECO:0000259" key="14">
    <source>
        <dbReference type="PROSITE" id="PS50020"/>
    </source>
</evidence>
<evidence type="ECO:0000256" key="7">
    <source>
        <dbReference type="ARBA" id="ARBA00022833"/>
    </source>
</evidence>
<dbReference type="InterPro" id="IPR000433">
    <property type="entry name" value="Znf_ZZ"/>
</dbReference>
<evidence type="ECO:0000256" key="8">
    <source>
        <dbReference type="ARBA" id="ARBA00022837"/>
    </source>
</evidence>
<organism evidence="16 17">
    <name type="scientific">Stylophora pistillata</name>
    <name type="common">Smooth cauliflower coral</name>
    <dbReference type="NCBI Taxonomy" id="50429"/>
    <lineage>
        <taxon>Eukaryota</taxon>
        <taxon>Metazoa</taxon>
        <taxon>Cnidaria</taxon>
        <taxon>Anthozoa</taxon>
        <taxon>Hexacorallia</taxon>
        <taxon>Scleractinia</taxon>
        <taxon>Astrocoeniina</taxon>
        <taxon>Pocilloporidae</taxon>
        <taxon>Stylophora</taxon>
    </lineage>
</organism>
<dbReference type="OrthoDB" id="10057795at2759"/>
<dbReference type="CDD" id="cd00201">
    <property type="entry name" value="WW"/>
    <property type="match status" value="1"/>
</dbReference>
<comment type="caution">
    <text evidence="16">The sequence shown here is derived from an EMBL/GenBank/DDBJ whole genome shotgun (WGS) entry which is preliminary data.</text>
</comment>
<protein>
    <submittedName>
        <fullName evidence="16">Dystrophin</fullName>
    </submittedName>
</protein>
<dbReference type="SUPFAM" id="SSF47473">
    <property type="entry name" value="EF-hand"/>
    <property type="match status" value="2"/>
</dbReference>
<keyword evidence="3" id="KW-1003">Cell membrane</keyword>
<evidence type="ECO:0000256" key="9">
    <source>
        <dbReference type="ARBA" id="ARBA00023136"/>
    </source>
</evidence>
<dbReference type="InterPro" id="IPR050774">
    <property type="entry name" value="KCMF1/Dystrophin"/>
</dbReference>
<evidence type="ECO:0000256" key="5">
    <source>
        <dbReference type="ARBA" id="ARBA00022723"/>
    </source>
</evidence>
<evidence type="ECO:0000256" key="11">
    <source>
        <dbReference type="ARBA" id="ARBA00023212"/>
    </source>
</evidence>
<feature type="domain" description="WW" evidence="14">
    <location>
        <begin position="6"/>
        <end position="39"/>
    </location>
</feature>
<dbReference type="SUPFAM" id="SSF57850">
    <property type="entry name" value="RING/U-box"/>
    <property type="match status" value="1"/>
</dbReference>
<gene>
    <name evidence="16" type="primary">Dmd</name>
    <name evidence="16" type="ORF">AWC38_SpisGene17916</name>
</gene>
<evidence type="ECO:0000256" key="2">
    <source>
        <dbReference type="ARBA" id="ARBA00004278"/>
    </source>
</evidence>
<feature type="region of interest" description="Disordered" evidence="13">
    <location>
        <begin position="428"/>
        <end position="447"/>
    </location>
</feature>
<evidence type="ECO:0000256" key="13">
    <source>
        <dbReference type="SAM" id="MobiDB-lite"/>
    </source>
</evidence>
<keyword evidence="4" id="KW-0963">Cytoplasm</keyword>
<dbReference type="PROSITE" id="PS50135">
    <property type="entry name" value="ZF_ZZ_2"/>
    <property type="match status" value="1"/>
</dbReference>
<dbReference type="GO" id="GO:0016010">
    <property type="term" value="C:dystrophin-associated glycoprotein complex"/>
    <property type="evidence" value="ECO:0007669"/>
    <property type="project" value="UniProtKB-ARBA"/>
</dbReference>
<evidence type="ECO:0000256" key="12">
    <source>
        <dbReference type="PROSITE-ProRule" id="PRU00228"/>
    </source>
</evidence>
<keyword evidence="6 12" id="KW-0863">Zinc-finger</keyword>
<keyword evidence="10" id="KW-0009">Actin-binding</keyword>
<evidence type="ECO:0000256" key="1">
    <source>
        <dbReference type="ARBA" id="ARBA00004245"/>
    </source>
</evidence>
<dbReference type="PROSITE" id="PS50020">
    <property type="entry name" value="WW_DOMAIN_2"/>
    <property type="match status" value="1"/>
</dbReference>
<keyword evidence="5" id="KW-0479">Metal-binding</keyword>
<dbReference type="InterPro" id="IPR015153">
    <property type="entry name" value="EF-hand_dom_typ1"/>
</dbReference>
<dbReference type="Pfam" id="PF09069">
    <property type="entry name" value="EF-hand_3"/>
    <property type="match status" value="1"/>
</dbReference>
<dbReference type="Pfam" id="PF09068">
    <property type="entry name" value="EF-hand_2"/>
    <property type="match status" value="1"/>
</dbReference>
<evidence type="ECO:0000259" key="15">
    <source>
        <dbReference type="PROSITE" id="PS50135"/>
    </source>
</evidence>
<dbReference type="SMART" id="SM00456">
    <property type="entry name" value="WW"/>
    <property type="match status" value="1"/>
</dbReference>
<dbReference type="PANTHER" id="PTHR12268">
    <property type="entry name" value="E3 UBIQUITIN-PROTEIN LIGASE KCMF1"/>
    <property type="match status" value="1"/>
</dbReference>
<dbReference type="InterPro" id="IPR043145">
    <property type="entry name" value="Znf_ZZ_sf"/>
</dbReference>
<dbReference type="InterPro" id="IPR011992">
    <property type="entry name" value="EF-hand-dom_pair"/>
</dbReference>
<dbReference type="Pfam" id="PF00397">
    <property type="entry name" value="WW"/>
    <property type="match status" value="1"/>
</dbReference>
<evidence type="ECO:0000313" key="17">
    <source>
        <dbReference type="Proteomes" id="UP000225706"/>
    </source>
</evidence>
<dbReference type="InterPro" id="IPR015154">
    <property type="entry name" value="EF-hand_dom_typ2"/>
</dbReference>
<dbReference type="STRING" id="50429.A0A2B4RND4"/>
<evidence type="ECO:0000313" key="16">
    <source>
        <dbReference type="EMBL" id="PFX17752.1"/>
    </source>
</evidence>
<feature type="compositionally biased region" description="Basic and acidic residues" evidence="13">
    <location>
        <begin position="381"/>
        <end position="411"/>
    </location>
</feature>
<dbReference type="Proteomes" id="UP000225706">
    <property type="component" value="Unassembled WGS sequence"/>
</dbReference>
<dbReference type="GO" id="GO:0005737">
    <property type="term" value="C:cytoplasm"/>
    <property type="evidence" value="ECO:0007669"/>
    <property type="project" value="UniProtKB-ARBA"/>
</dbReference>
<feature type="region of interest" description="Disordered" evidence="13">
    <location>
        <begin position="538"/>
        <end position="611"/>
    </location>
</feature>
<accession>A0A2B4RND4</accession>
<keyword evidence="8" id="KW-0106">Calcium</keyword>
<reference evidence="17" key="1">
    <citation type="journal article" date="2017" name="bioRxiv">
        <title>Comparative analysis of the genomes of Stylophora pistillata and Acropora digitifera provides evidence for extensive differences between species of corals.</title>
        <authorList>
            <person name="Voolstra C.R."/>
            <person name="Li Y."/>
            <person name="Liew Y.J."/>
            <person name="Baumgarten S."/>
            <person name="Zoccola D."/>
            <person name="Flot J.-F."/>
            <person name="Tambutte S."/>
            <person name="Allemand D."/>
            <person name="Aranda M."/>
        </authorList>
    </citation>
    <scope>NUCLEOTIDE SEQUENCE [LARGE SCALE GENOMIC DNA]</scope>
</reference>
<dbReference type="Gene3D" id="1.10.238.10">
    <property type="entry name" value="EF-hand"/>
    <property type="match status" value="2"/>
</dbReference>
<dbReference type="InterPro" id="IPR001202">
    <property type="entry name" value="WW_dom"/>
</dbReference>
<dbReference type="InterPro" id="IPR036020">
    <property type="entry name" value="WW_dom_sf"/>
</dbReference>
<dbReference type="Pfam" id="PF00569">
    <property type="entry name" value="ZZ"/>
    <property type="match status" value="1"/>
</dbReference>
<feature type="compositionally biased region" description="Polar residues" evidence="13">
    <location>
        <begin position="600"/>
        <end position="611"/>
    </location>
</feature>
<dbReference type="PROSITE" id="PS01357">
    <property type="entry name" value="ZF_ZZ_1"/>
    <property type="match status" value="1"/>
</dbReference>
<dbReference type="Gene3D" id="3.30.60.90">
    <property type="match status" value="1"/>
</dbReference>
<dbReference type="GO" id="GO:0003779">
    <property type="term" value="F:actin binding"/>
    <property type="evidence" value="ECO:0007669"/>
    <property type="project" value="UniProtKB-KW"/>
</dbReference>
<keyword evidence="11" id="KW-0206">Cytoskeleton</keyword>
<name>A0A2B4RND4_STYPI</name>